<accession>A0A314UWQ1</accession>
<name>A0A314UWQ1_PRUYE</name>
<proteinExistence type="predicted"/>
<dbReference type="STRING" id="2094558.A0A314UWQ1"/>
<evidence type="ECO:0000313" key="3">
    <source>
        <dbReference type="Proteomes" id="UP000250321"/>
    </source>
</evidence>
<feature type="compositionally biased region" description="Acidic residues" evidence="1">
    <location>
        <begin position="12"/>
        <end position="23"/>
    </location>
</feature>
<comment type="caution">
    <text evidence="2">The sequence shown here is derived from an EMBL/GenBank/DDBJ whole genome shotgun (WGS) entry which is preliminary data.</text>
</comment>
<keyword evidence="2" id="KW-0687">Ribonucleoprotein</keyword>
<feature type="region of interest" description="Disordered" evidence="1">
    <location>
        <begin position="1"/>
        <end position="29"/>
    </location>
</feature>
<sequence>MAETGEVKVDVVEEESIGEEDGGEGQRPILNVYDPTGCGSVPIGCVENEECEISENLSCSAEEELGKVSLLGGCDQNSVLDCGNCMKRSES</sequence>
<keyword evidence="3" id="KW-1185">Reference proteome</keyword>
<protein>
    <submittedName>
        <fullName evidence="2">H/ACA ribonucleoprotein complex non-core subunit NAF1 isoform X1</fullName>
    </submittedName>
</protein>
<evidence type="ECO:0000256" key="1">
    <source>
        <dbReference type="SAM" id="MobiDB-lite"/>
    </source>
</evidence>
<dbReference type="GO" id="GO:1990904">
    <property type="term" value="C:ribonucleoprotein complex"/>
    <property type="evidence" value="ECO:0007669"/>
    <property type="project" value="UniProtKB-KW"/>
</dbReference>
<dbReference type="OrthoDB" id="21550at2759"/>
<dbReference type="AlphaFoldDB" id="A0A314UWQ1"/>
<dbReference type="Proteomes" id="UP000250321">
    <property type="component" value="Unassembled WGS sequence"/>
</dbReference>
<organism evidence="2 3">
    <name type="scientific">Prunus yedoensis var. nudiflora</name>
    <dbReference type="NCBI Taxonomy" id="2094558"/>
    <lineage>
        <taxon>Eukaryota</taxon>
        <taxon>Viridiplantae</taxon>
        <taxon>Streptophyta</taxon>
        <taxon>Embryophyta</taxon>
        <taxon>Tracheophyta</taxon>
        <taxon>Spermatophyta</taxon>
        <taxon>Magnoliopsida</taxon>
        <taxon>eudicotyledons</taxon>
        <taxon>Gunneridae</taxon>
        <taxon>Pentapetalae</taxon>
        <taxon>rosids</taxon>
        <taxon>fabids</taxon>
        <taxon>Rosales</taxon>
        <taxon>Rosaceae</taxon>
        <taxon>Amygdaloideae</taxon>
        <taxon>Amygdaleae</taxon>
        <taxon>Prunus</taxon>
    </lineage>
</organism>
<evidence type="ECO:0000313" key="2">
    <source>
        <dbReference type="EMBL" id="PQM41042.1"/>
    </source>
</evidence>
<dbReference type="EMBL" id="PJQY01002992">
    <property type="protein sequence ID" value="PQM41042.1"/>
    <property type="molecule type" value="Genomic_DNA"/>
</dbReference>
<gene>
    <name evidence="2" type="ORF">Pyn_21317</name>
</gene>
<reference evidence="2 3" key="1">
    <citation type="submission" date="2018-02" db="EMBL/GenBank/DDBJ databases">
        <title>Draft genome of wild Prunus yedoensis var. nudiflora.</title>
        <authorList>
            <person name="Baek S."/>
            <person name="Kim J.-H."/>
            <person name="Choi K."/>
            <person name="Kim G.-B."/>
            <person name="Cho A."/>
            <person name="Jang H."/>
            <person name="Shin C.-H."/>
            <person name="Yu H.-J."/>
            <person name="Mun J.-H."/>
        </authorList>
    </citation>
    <scope>NUCLEOTIDE SEQUENCE [LARGE SCALE GENOMIC DNA]</scope>
    <source>
        <strain evidence="3">cv. Jeju island</strain>
        <tissue evidence="2">Leaf</tissue>
    </source>
</reference>
<feature type="compositionally biased region" description="Basic and acidic residues" evidence="1">
    <location>
        <begin position="1"/>
        <end position="11"/>
    </location>
</feature>